<gene>
    <name evidence="1" type="ORF">AB205_0130800</name>
</gene>
<keyword evidence="2" id="KW-1185">Reference proteome</keyword>
<organism evidence="1 2">
    <name type="scientific">Aquarana catesbeiana</name>
    <name type="common">American bullfrog</name>
    <name type="synonym">Rana catesbeiana</name>
    <dbReference type="NCBI Taxonomy" id="8400"/>
    <lineage>
        <taxon>Eukaryota</taxon>
        <taxon>Metazoa</taxon>
        <taxon>Chordata</taxon>
        <taxon>Craniata</taxon>
        <taxon>Vertebrata</taxon>
        <taxon>Euteleostomi</taxon>
        <taxon>Amphibia</taxon>
        <taxon>Batrachia</taxon>
        <taxon>Anura</taxon>
        <taxon>Neobatrachia</taxon>
        <taxon>Ranoidea</taxon>
        <taxon>Ranidae</taxon>
        <taxon>Aquarana</taxon>
    </lineage>
</organism>
<name>A0A2G9RU59_AQUCT</name>
<reference evidence="2" key="1">
    <citation type="journal article" date="2017" name="Nat. Commun.">
        <title>The North American bullfrog draft genome provides insight into hormonal regulation of long noncoding RNA.</title>
        <authorList>
            <person name="Hammond S.A."/>
            <person name="Warren R.L."/>
            <person name="Vandervalk B.P."/>
            <person name="Kucuk E."/>
            <person name="Khan H."/>
            <person name="Gibb E.A."/>
            <person name="Pandoh P."/>
            <person name="Kirk H."/>
            <person name="Zhao Y."/>
            <person name="Jones M."/>
            <person name="Mungall A.J."/>
            <person name="Coope R."/>
            <person name="Pleasance S."/>
            <person name="Moore R.A."/>
            <person name="Holt R.A."/>
            <person name="Round J.M."/>
            <person name="Ohora S."/>
            <person name="Walle B.V."/>
            <person name="Veldhoen N."/>
            <person name="Helbing C.C."/>
            <person name="Birol I."/>
        </authorList>
    </citation>
    <scope>NUCLEOTIDE SEQUENCE [LARGE SCALE GENOMIC DNA]</scope>
</reference>
<sequence length="88" mass="9816">MQSNKSRDLAGCDKKCPRGGGELHRGFVSKSLKVAYNPMFIYIQPVSCTGLQFIYGQVKLVIFFFPSWRPCDSNKVNPLIAGDGLLFL</sequence>
<dbReference type="Proteomes" id="UP000228934">
    <property type="component" value="Unassembled WGS sequence"/>
</dbReference>
<accession>A0A2G9RU59</accession>
<protein>
    <submittedName>
        <fullName evidence="1">Uncharacterized protein</fullName>
    </submittedName>
</protein>
<evidence type="ECO:0000313" key="1">
    <source>
        <dbReference type="EMBL" id="PIO31422.1"/>
    </source>
</evidence>
<dbReference type="AlphaFoldDB" id="A0A2G9RU59"/>
<proteinExistence type="predicted"/>
<evidence type="ECO:0000313" key="2">
    <source>
        <dbReference type="Proteomes" id="UP000228934"/>
    </source>
</evidence>
<dbReference type="EMBL" id="KV930627">
    <property type="protein sequence ID" value="PIO31422.1"/>
    <property type="molecule type" value="Genomic_DNA"/>
</dbReference>